<sequence>MTTPPKRSIAMTYTKVNQKQQPKDFTYWQTRHPTDRLAALEQIRQEYHQWKYDVQPRLQRVYRIVKPYLDEKSL</sequence>
<organism evidence="1 2">
    <name type="scientific">Roseofilum capinflatum BLCC-M114</name>
    <dbReference type="NCBI Taxonomy" id="3022440"/>
    <lineage>
        <taxon>Bacteria</taxon>
        <taxon>Bacillati</taxon>
        <taxon>Cyanobacteriota</taxon>
        <taxon>Cyanophyceae</taxon>
        <taxon>Desertifilales</taxon>
        <taxon>Desertifilaceae</taxon>
        <taxon>Roseofilum</taxon>
        <taxon>Roseofilum capinflatum</taxon>
    </lineage>
</organism>
<keyword evidence="2" id="KW-1185">Reference proteome</keyword>
<comment type="caution">
    <text evidence="1">The sequence shown here is derived from an EMBL/GenBank/DDBJ whole genome shotgun (WGS) entry which is preliminary data.</text>
</comment>
<protein>
    <submittedName>
        <fullName evidence="1">Uncharacterized protein</fullName>
    </submittedName>
</protein>
<dbReference type="Proteomes" id="UP001235849">
    <property type="component" value="Unassembled WGS sequence"/>
</dbReference>
<accession>A0ABT7B2N4</accession>
<evidence type="ECO:0000313" key="1">
    <source>
        <dbReference type="EMBL" id="MDJ1173416.1"/>
    </source>
</evidence>
<dbReference type="RefSeq" id="WP_283765782.1">
    <property type="nucleotide sequence ID" value="NZ_JAQOSO010000021.1"/>
</dbReference>
<proteinExistence type="predicted"/>
<reference evidence="1 2" key="1">
    <citation type="submission" date="2023-01" db="EMBL/GenBank/DDBJ databases">
        <title>Novel diversity within Roseofilum (Cyanobacteria; Desertifilaceae) from marine benthic mats with descriptions of four novel species.</title>
        <authorList>
            <person name="Wang Y."/>
            <person name="Berthold D.E."/>
            <person name="Hu J."/>
            <person name="Lefler F.W."/>
            <person name="Laughinghouse H.D. IV."/>
        </authorList>
    </citation>
    <scope>NUCLEOTIDE SEQUENCE [LARGE SCALE GENOMIC DNA]</scope>
    <source>
        <strain evidence="1 2">BLCC-M114</strain>
    </source>
</reference>
<evidence type="ECO:0000313" key="2">
    <source>
        <dbReference type="Proteomes" id="UP001235849"/>
    </source>
</evidence>
<name>A0ABT7B2N4_9CYAN</name>
<gene>
    <name evidence="1" type="ORF">PMG25_04855</name>
</gene>
<dbReference type="EMBL" id="JAQOSO010000021">
    <property type="protein sequence ID" value="MDJ1173416.1"/>
    <property type="molecule type" value="Genomic_DNA"/>
</dbReference>